<evidence type="ECO:0000259" key="8">
    <source>
        <dbReference type="PROSITE" id="PS51101"/>
    </source>
</evidence>
<evidence type="ECO:0000256" key="4">
    <source>
        <dbReference type="ARBA" id="ARBA00022597"/>
    </source>
</evidence>
<sequence length="165" mass="18576">MSVDVRLVRIDDRLIHGQVATTWSKQMGIDRILVISDVAANNQLRKLLLKQAAPAGIRVNVISVARMIEVYQSDILQYEKVALLFTSPHDVEILVRKGMILSSINIGGMSFSSGKRMLTNFVSLDEQDIKSFVYLAEKGIELEIRKVPADHKIDLIEALKKQNFL</sequence>
<dbReference type="GO" id="GO:0008982">
    <property type="term" value="F:protein-N(PI)-phosphohistidine-sugar phosphotransferase activity"/>
    <property type="evidence" value="ECO:0007669"/>
    <property type="project" value="InterPro"/>
</dbReference>
<dbReference type="Pfam" id="PF03830">
    <property type="entry name" value="PTSIIB_sorb"/>
    <property type="match status" value="1"/>
</dbReference>
<dbReference type="GO" id="GO:0009401">
    <property type="term" value="P:phosphoenolpyruvate-dependent sugar phosphotransferase system"/>
    <property type="evidence" value="ECO:0007669"/>
    <property type="project" value="UniProtKB-KW"/>
</dbReference>
<evidence type="ECO:0000256" key="5">
    <source>
        <dbReference type="ARBA" id="ARBA00022679"/>
    </source>
</evidence>
<evidence type="ECO:0000256" key="7">
    <source>
        <dbReference type="ARBA" id="ARBA00022777"/>
    </source>
</evidence>
<dbReference type="OrthoDB" id="9788818at2"/>
<proteinExistence type="predicted"/>
<keyword evidence="2" id="KW-0813">Transport</keyword>
<reference evidence="10" key="1">
    <citation type="submission" date="2017-02" db="EMBL/GenBank/DDBJ databases">
        <authorList>
            <person name="Dridi B."/>
        </authorList>
    </citation>
    <scope>NUCLEOTIDE SEQUENCE [LARGE SCALE GENOMIC DNA]</scope>
    <source>
        <strain evidence="10">bH819</strain>
    </source>
</reference>
<evidence type="ECO:0000256" key="1">
    <source>
        <dbReference type="ARBA" id="ARBA00004496"/>
    </source>
</evidence>
<name>A0A1X6WJM7_9ENTE</name>
<dbReference type="GO" id="GO:0016301">
    <property type="term" value="F:kinase activity"/>
    <property type="evidence" value="ECO:0007669"/>
    <property type="project" value="UniProtKB-KW"/>
</dbReference>
<dbReference type="CDD" id="cd00001">
    <property type="entry name" value="PTS_IIB_man"/>
    <property type="match status" value="1"/>
</dbReference>
<feature type="domain" description="PTS EIIB type-4" evidence="8">
    <location>
        <begin position="1"/>
        <end position="165"/>
    </location>
</feature>
<dbReference type="AlphaFoldDB" id="A0A1X6WJM7"/>
<evidence type="ECO:0000313" key="9">
    <source>
        <dbReference type="EMBL" id="SLM84491.1"/>
    </source>
</evidence>
<comment type="subcellular location">
    <subcellularLocation>
        <location evidence="1">Cytoplasm</location>
    </subcellularLocation>
</comment>
<accession>A0A1X6WJM7</accession>
<keyword evidence="7" id="KW-0418">Kinase</keyword>
<organism evidence="9 10">
    <name type="scientific">Vagococcus fluvialis bH819</name>
    <dbReference type="NCBI Taxonomy" id="1255619"/>
    <lineage>
        <taxon>Bacteria</taxon>
        <taxon>Bacillati</taxon>
        <taxon>Bacillota</taxon>
        <taxon>Bacilli</taxon>
        <taxon>Lactobacillales</taxon>
        <taxon>Enterococcaceae</taxon>
        <taxon>Vagococcus</taxon>
    </lineage>
</organism>
<evidence type="ECO:0000256" key="2">
    <source>
        <dbReference type="ARBA" id="ARBA00022448"/>
    </source>
</evidence>
<protein>
    <submittedName>
        <fullName evidence="9">PTS system, mannose-specific IIB component</fullName>
        <ecNumber evidence="9">2.7.1.191</ecNumber>
    </submittedName>
</protein>
<dbReference type="InterPro" id="IPR036667">
    <property type="entry name" value="PTS_IIB_sorbose-sp_sf"/>
</dbReference>
<dbReference type="EC" id="2.7.1.191" evidence="9"/>
<dbReference type="InterPro" id="IPR004720">
    <property type="entry name" value="PTS_IIB_sorbose-sp"/>
</dbReference>
<keyword evidence="4" id="KW-0762">Sugar transport</keyword>
<keyword evidence="6" id="KW-0598">Phosphotransferase system</keyword>
<dbReference type="Proteomes" id="UP000195918">
    <property type="component" value="Unassembled WGS sequence"/>
</dbReference>
<evidence type="ECO:0000256" key="3">
    <source>
        <dbReference type="ARBA" id="ARBA00022490"/>
    </source>
</evidence>
<evidence type="ECO:0000313" key="10">
    <source>
        <dbReference type="Proteomes" id="UP000195918"/>
    </source>
</evidence>
<keyword evidence="10" id="KW-1185">Reference proteome</keyword>
<gene>
    <name evidence="9" type="ORF">FM121_00260</name>
</gene>
<dbReference type="EMBL" id="FWFD01000002">
    <property type="protein sequence ID" value="SLM84491.1"/>
    <property type="molecule type" value="Genomic_DNA"/>
</dbReference>
<evidence type="ECO:0000256" key="6">
    <source>
        <dbReference type="ARBA" id="ARBA00022683"/>
    </source>
</evidence>
<keyword evidence="3" id="KW-0963">Cytoplasm</keyword>
<dbReference type="GO" id="GO:0005737">
    <property type="term" value="C:cytoplasm"/>
    <property type="evidence" value="ECO:0007669"/>
    <property type="project" value="UniProtKB-SubCell"/>
</dbReference>
<keyword evidence="5 9" id="KW-0808">Transferase</keyword>
<dbReference type="SUPFAM" id="SSF52728">
    <property type="entry name" value="PTS IIb component"/>
    <property type="match status" value="1"/>
</dbReference>
<dbReference type="RefSeq" id="WP_086950154.1">
    <property type="nucleotide sequence ID" value="NZ_FWFD01000002.1"/>
</dbReference>
<dbReference type="PROSITE" id="PS51101">
    <property type="entry name" value="PTS_EIIB_TYPE_4"/>
    <property type="match status" value="1"/>
</dbReference>
<dbReference type="Gene3D" id="3.40.35.10">
    <property type="entry name" value="Phosphotransferase system, sorbose subfamily IIB component"/>
    <property type="match status" value="1"/>
</dbReference>